<protein>
    <recommendedName>
        <fullName evidence="1">RsbT co-antagonist protein RsbRD N-terminal domain-containing protein</fullName>
    </recommendedName>
</protein>
<evidence type="ECO:0000259" key="1">
    <source>
        <dbReference type="Pfam" id="PF14361"/>
    </source>
</evidence>
<name>A0A370I0P0_9NOCA</name>
<feature type="domain" description="RsbT co-antagonist protein RsbRD N-terminal" evidence="1">
    <location>
        <begin position="3"/>
        <end position="73"/>
    </location>
</feature>
<accession>A0A370I0P0</accession>
<organism evidence="2 3">
    <name type="scientific">Nocardia pseudobrasiliensis</name>
    <dbReference type="NCBI Taxonomy" id="45979"/>
    <lineage>
        <taxon>Bacteria</taxon>
        <taxon>Bacillati</taxon>
        <taxon>Actinomycetota</taxon>
        <taxon>Actinomycetes</taxon>
        <taxon>Mycobacteriales</taxon>
        <taxon>Nocardiaceae</taxon>
        <taxon>Nocardia</taxon>
    </lineage>
</organism>
<reference evidence="2 3" key="1">
    <citation type="submission" date="2018-07" db="EMBL/GenBank/DDBJ databases">
        <title>Genomic Encyclopedia of Type Strains, Phase IV (KMG-IV): sequencing the most valuable type-strain genomes for metagenomic binning, comparative biology and taxonomic classification.</title>
        <authorList>
            <person name="Goeker M."/>
        </authorList>
    </citation>
    <scope>NUCLEOTIDE SEQUENCE [LARGE SCALE GENOMIC DNA]</scope>
    <source>
        <strain evidence="2 3">DSM 44290</strain>
    </source>
</reference>
<evidence type="ECO:0000313" key="3">
    <source>
        <dbReference type="Proteomes" id="UP000254869"/>
    </source>
</evidence>
<dbReference type="Pfam" id="PF14361">
    <property type="entry name" value="RsbRD_N"/>
    <property type="match status" value="1"/>
</dbReference>
<gene>
    <name evidence="2" type="ORF">DFR76_112112</name>
</gene>
<dbReference type="Proteomes" id="UP000254869">
    <property type="component" value="Unassembled WGS sequence"/>
</dbReference>
<comment type="caution">
    <text evidence="2">The sequence shown here is derived from an EMBL/GenBank/DDBJ whole genome shotgun (WGS) entry which is preliminary data.</text>
</comment>
<dbReference type="EMBL" id="QQBC01000012">
    <property type="protein sequence ID" value="RDI62794.1"/>
    <property type="molecule type" value="Genomic_DNA"/>
</dbReference>
<dbReference type="STRING" id="1210086.GCA_001613105_05329"/>
<sequence length="92" mass="10531">MPSARLNIELYFRYLIEDVEPSEEDSRPLVERALRLVHDGMPLPEALTNYRVGAEYFWKQLISLIDDPALISAVSLRLTNDFKPLPRGFPGS</sequence>
<dbReference type="RefSeq" id="WP_068003088.1">
    <property type="nucleotide sequence ID" value="NZ_QQBC01000012.1"/>
</dbReference>
<proteinExistence type="predicted"/>
<dbReference type="InterPro" id="IPR025751">
    <property type="entry name" value="RsbRD_N_dom"/>
</dbReference>
<evidence type="ECO:0000313" key="2">
    <source>
        <dbReference type="EMBL" id="RDI62794.1"/>
    </source>
</evidence>
<keyword evidence="3" id="KW-1185">Reference proteome</keyword>
<dbReference type="AlphaFoldDB" id="A0A370I0P0"/>